<dbReference type="KEGG" id="roy:G3A56_02210"/>
<sequence>MTFQPGQSGNPGGRPKTKPFKECLIVEAEAAANGEECKAYKGSLRWNARQLLEKGDTAAIKEIADRLDGKVTQGISGPDGGPVQIDLTVLGDDELDAFALLCRKLAGVSSDDAEADTSGEGEEG</sequence>
<dbReference type="AlphaFoldDB" id="A0A7L5BDQ1"/>
<dbReference type="InterPro" id="IPR043736">
    <property type="entry name" value="DUF5681"/>
</dbReference>
<gene>
    <name evidence="2" type="ORF">G3A56_02210</name>
</gene>
<organism evidence="2 3">
    <name type="scientific">Rhizobium oryzihabitans</name>
    <dbReference type="NCBI Taxonomy" id="2267833"/>
    <lineage>
        <taxon>Bacteria</taxon>
        <taxon>Pseudomonadati</taxon>
        <taxon>Pseudomonadota</taxon>
        <taxon>Alphaproteobacteria</taxon>
        <taxon>Hyphomicrobiales</taxon>
        <taxon>Rhizobiaceae</taxon>
        <taxon>Rhizobium/Agrobacterium group</taxon>
        <taxon>Rhizobium</taxon>
    </lineage>
</organism>
<protein>
    <recommendedName>
        <fullName evidence="1">DUF5681 domain-containing protein</fullName>
    </recommendedName>
</protein>
<dbReference type="RefSeq" id="WP_164056115.1">
    <property type="nucleotide sequence ID" value="NZ_CP048632.1"/>
</dbReference>
<reference evidence="2 3" key="1">
    <citation type="submission" date="2020-02" db="EMBL/GenBank/DDBJ databases">
        <title>Plant-Promoting Endophytic Bacterium Rhizobium oryzihabitans sp. nov., Isolated from the Root of Rice.</title>
        <authorList>
            <person name="zhao J."/>
            <person name="Zhang G."/>
        </authorList>
    </citation>
    <scope>NUCLEOTIDE SEQUENCE [LARGE SCALE GENOMIC DNA]</scope>
    <source>
        <strain evidence="2 3">M15</strain>
    </source>
</reference>
<dbReference type="Pfam" id="PF18932">
    <property type="entry name" value="DUF5681"/>
    <property type="match status" value="1"/>
</dbReference>
<dbReference type="EMBL" id="CP048632">
    <property type="protein sequence ID" value="QIB36952.1"/>
    <property type="molecule type" value="Genomic_DNA"/>
</dbReference>
<evidence type="ECO:0000313" key="3">
    <source>
        <dbReference type="Proteomes" id="UP000464865"/>
    </source>
</evidence>
<accession>A0A7L5BDQ1</accession>
<dbReference type="Proteomes" id="UP000464865">
    <property type="component" value="Chromosome M15-11"/>
</dbReference>
<feature type="domain" description="DUF5681" evidence="1">
    <location>
        <begin position="3"/>
        <end position="70"/>
    </location>
</feature>
<proteinExistence type="predicted"/>
<evidence type="ECO:0000259" key="1">
    <source>
        <dbReference type="Pfam" id="PF18932"/>
    </source>
</evidence>
<keyword evidence="3" id="KW-1185">Reference proteome</keyword>
<name>A0A7L5BDQ1_9HYPH</name>
<evidence type="ECO:0000313" key="2">
    <source>
        <dbReference type="EMBL" id="QIB36952.1"/>
    </source>
</evidence>